<organism evidence="2 3">
    <name type="scientific">Cognatiyoonia sediminum</name>
    <dbReference type="NCBI Taxonomy" id="1508389"/>
    <lineage>
        <taxon>Bacteria</taxon>
        <taxon>Pseudomonadati</taxon>
        <taxon>Pseudomonadota</taxon>
        <taxon>Alphaproteobacteria</taxon>
        <taxon>Rhodobacterales</taxon>
        <taxon>Paracoccaceae</taxon>
        <taxon>Cognatiyoonia</taxon>
    </lineage>
</organism>
<dbReference type="OrthoDB" id="5491135at2"/>
<evidence type="ECO:0000313" key="2">
    <source>
        <dbReference type="EMBL" id="SHG59336.1"/>
    </source>
</evidence>
<reference evidence="2 3" key="1">
    <citation type="submission" date="2016-11" db="EMBL/GenBank/DDBJ databases">
        <authorList>
            <person name="Jaros S."/>
            <person name="Januszkiewicz K."/>
            <person name="Wedrychowicz H."/>
        </authorList>
    </citation>
    <scope>NUCLEOTIDE SEQUENCE [LARGE SCALE GENOMIC DNA]</scope>
    <source>
        <strain evidence="2 3">DSM 28715</strain>
    </source>
</reference>
<dbReference type="EMBL" id="FQXB01000001">
    <property type="protein sequence ID" value="SHG59336.1"/>
    <property type="molecule type" value="Genomic_DNA"/>
</dbReference>
<sequence length="237" mass="26391">MAAEPILFIPPILCDARVFGPQIGALSTDHAVMFAPTTQGERMEEIASQILSWAPSKFALVGMSMGGAVALEILRRASERVTRVALVSTTPLAETPQMATAREPHIVAARSGRFHDVIDKEMPLDWLADGPNRLEVGNLVRDMALYQGPEAYVRQARAMQRRKDQQSTLRKVSQPTLILCGDEDSHLPIRRHEFLAEMMPQSKLEIVVGAGHLPSLEQPEIVIDQLRAWMRQPMVLR</sequence>
<dbReference type="Gene3D" id="3.40.50.1820">
    <property type="entry name" value="alpha/beta hydrolase"/>
    <property type="match status" value="1"/>
</dbReference>
<dbReference type="InterPro" id="IPR000073">
    <property type="entry name" value="AB_hydrolase_1"/>
</dbReference>
<feature type="domain" description="AB hydrolase-1" evidence="1">
    <location>
        <begin position="52"/>
        <end position="224"/>
    </location>
</feature>
<name>A0A1M5L2W4_9RHOB</name>
<dbReference type="SUPFAM" id="SSF53474">
    <property type="entry name" value="alpha/beta-Hydrolases"/>
    <property type="match status" value="1"/>
</dbReference>
<dbReference type="InterPro" id="IPR029058">
    <property type="entry name" value="AB_hydrolase_fold"/>
</dbReference>
<dbReference type="PANTHER" id="PTHR43433">
    <property type="entry name" value="HYDROLASE, ALPHA/BETA FOLD FAMILY PROTEIN"/>
    <property type="match status" value="1"/>
</dbReference>
<dbReference type="AlphaFoldDB" id="A0A1M5L2W4"/>
<evidence type="ECO:0000313" key="3">
    <source>
        <dbReference type="Proteomes" id="UP000184074"/>
    </source>
</evidence>
<dbReference type="STRING" id="1508389.SAMN05444003_0068"/>
<accession>A0A1M5L2W4</accession>
<dbReference type="PRINTS" id="PR00111">
    <property type="entry name" value="ABHYDROLASE"/>
</dbReference>
<gene>
    <name evidence="2" type="ORF">SAMN05444003_0068</name>
</gene>
<proteinExistence type="predicted"/>
<evidence type="ECO:0000259" key="1">
    <source>
        <dbReference type="Pfam" id="PF12697"/>
    </source>
</evidence>
<keyword evidence="3" id="KW-1185">Reference proteome</keyword>
<dbReference type="Proteomes" id="UP000184074">
    <property type="component" value="Unassembled WGS sequence"/>
</dbReference>
<dbReference type="InterPro" id="IPR050471">
    <property type="entry name" value="AB_hydrolase"/>
</dbReference>
<dbReference type="RefSeq" id="WP_072898406.1">
    <property type="nucleotide sequence ID" value="NZ_FQXB01000001.1"/>
</dbReference>
<dbReference type="PANTHER" id="PTHR43433:SF4">
    <property type="entry name" value="NON-HEME CHLOROPEROXIDASE-RELATED"/>
    <property type="match status" value="1"/>
</dbReference>
<protein>
    <submittedName>
        <fullName evidence="2">Pimeloyl-ACP methyl ester carboxylesterase</fullName>
    </submittedName>
</protein>
<dbReference type="Pfam" id="PF12697">
    <property type="entry name" value="Abhydrolase_6"/>
    <property type="match status" value="1"/>
</dbReference>